<keyword evidence="1" id="KW-0812">Transmembrane</keyword>
<evidence type="ECO:0000259" key="2">
    <source>
        <dbReference type="Pfam" id="PF09335"/>
    </source>
</evidence>
<feature type="transmembrane region" description="Helical" evidence="1">
    <location>
        <begin position="179"/>
        <end position="209"/>
    </location>
</feature>
<sequence length="436" mass="48716">MSSLCGISFLFLQKTRKKSQNRFRAPALLSDRWRGEQGPCSHGFCRHLELEGEKWSSKFLLYDIKVLEAKEQMEDNNGSYVRLDFLNDPESEEFGRLQNQTLSRSCSLCWWVKTILVCLCLLVAAAAFIIWGVPFLLDKVVVPVLDWETATFTTSVLGVILFASMAVFPALLLPSAPCMWLAGITFGYGFGFLLIMAGTSVGMSLPYFIGSHFKHRIHRWLERWPKKAAAVRLAGEGNWFHQFRAVTLLRISPFPYIIFNYAAVATNVGYCPYIFGSLVGMVPEAFVTIYSGILIRSMADAQHGHVFLSPQQILFNSLGFFGAVAATVAVTVYSKKALQKLHPEDDEVYVLEKYSMVFGTPKGASPSVPNDGWWRTLQHVLVSFAGTSFGSTGTFSLYDSVLMTWVHPISMSDIKGQDLGLGWQRPGSHPLFQPTL</sequence>
<dbReference type="AlphaFoldDB" id="U5DDJ4"/>
<organism evidence="3 4">
    <name type="scientific">Amborella trichopoda</name>
    <dbReference type="NCBI Taxonomy" id="13333"/>
    <lineage>
        <taxon>Eukaryota</taxon>
        <taxon>Viridiplantae</taxon>
        <taxon>Streptophyta</taxon>
        <taxon>Embryophyta</taxon>
        <taxon>Tracheophyta</taxon>
        <taxon>Spermatophyta</taxon>
        <taxon>Magnoliopsida</taxon>
        <taxon>Amborellales</taxon>
        <taxon>Amborellaceae</taxon>
        <taxon>Amborella</taxon>
    </lineage>
</organism>
<dbReference type="STRING" id="13333.U5DDJ4"/>
<proteinExistence type="predicted"/>
<evidence type="ECO:0000313" key="4">
    <source>
        <dbReference type="Proteomes" id="UP000017836"/>
    </source>
</evidence>
<dbReference type="HOGENOM" id="CLU_629076_0_0_1"/>
<accession>U5DDJ4</accession>
<feature type="transmembrane region" description="Helical" evidence="1">
    <location>
        <begin position="110"/>
        <end position="137"/>
    </location>
</feature>
<keyword evidence="1" id="KW-0472">Membrane</keyword>
<dbReference type="eggNOG" id="ENOG502QV3G">
    <property type="taxonomic scope" value="Eukaryota"/>
</dbReference>
<dbReference type="Gramene" id="ERN19497">
    <property type="protein sequence ID" value="ERN19497"/>
    <property type="gene ID" value="AMTR_s00069p00201370"/>
</dbReference>
<dbReference type="Proteomes" id="UP000017836">
    <property type="component" value="Unassembled WGS sequence"/>
</dbReference>
<reference evidence="4" key="1">
    <citation type="journal article" date="2013" name="Science">
        <title>The Amborella genome and the evolution of flowering plants.</title>
        <authorList>
            <consortium name="Amborella Genome Project"/>
        </authorList>
    </citation>
    <scope>NUCLEOTIDE SEQUENCE [LARGE SCALE GENOMIC DNA]</scope>
</reference>
<feature type="transmembrane region" description="Helical" evidence="1">
    <location>
        <begin position="149"/>
        <end position="173"/>
    </location>
</feature>
<dbReference type="PANTHER" id="PTHR46431:SF7">
    <property type="entry name" value="SNARE ASSOCIATED GOLGI PROTEIN FAMILY"/>
    <property type="match status" value="1"/>
</dbReference>
<dbReference type="EMBL" id="KI392069">
    <property type="protein sequence ID" value="ERN19497.1"/>
    <property type="molecule type" value="Genomic_DNA"/>
</dbReference>
<evidence type="ECO:0000256" key="1">
    <source>
        <dbReference type="SAM" id="Phobius"/>
    </source>
</evidence>
<dbReference type="Pfam" id="PF09335">
    <property type="entry name" value="VTT_dom"/>
    <property type="match status" value="1"/>
</dbReference>
<dbReference type="InterPro" id="IPR032816">
    <property type="entry name" value="VTT_dom"/>
</dbReference>
<keyword evidence="4" id="KW-1185">Reference proteome</keyword>
<keyword evidence="1" id="KW-1133">Transmembrane helix</keyword>
<evidence type="ECO:0000313" key="3">
    <source>
        <dbReference type="EMBL" id="ERN19497.1"/>
    </source>
</evidence>
<gene>
    <name evidence="3" type="ORF">AMTR_s00069p00201370</name>
</gene>
<name>U5DDJ4_AMBTC</name>
<feature type="transmembrane region" description="Helical" evidence="1">
    <location>
        <begin position="313"/>
        <end position="333"/>
    </location>
</feature>
<dbReference type="PANTHER" id="PTHR46431">
    <property type="entry name" value="EXPRESSED PROTEIN"/>
    <property type="match status" value="1"/>
</dbReference>
<feature type="transmembrane region" description="Helical" evidence="1">
    <location>
        <begin position="254"/>
        <end position="275"/>
    </location>
</feature>
<protein>
    <recommendedName>
        <fullName evidence="2">VTT domain-containing protein</fullName>
    </recommendedName>
</protein>
<feature type="domain" description="VTT" evidence="2">
    <location>
        <begin position="173"/>
        <end position="293"/>
    </location>
</feature>